<proteinExistence type="predicted"/>
<dbReference type="EMBL" id="JBAHYK010003453">
    <property type="protein sequence ID" value="KAL0563482.1"/>
    <property type="molecule type" value="Genomic_DNA"/>
</dbReference>
<protein>
    <recommendedName>
        <fullName evidence="3">DUF2235 domain-containing protein</fullName>
    </recommendedName>
</protein>
<keyword evidence="2" id="KW-1185">Reference proteome</keyword>
<sequence>MGEATMKLPVEEKMKYEQGDEGSSFGRKSSEINTTILNIFIDKLGLRKGELAKRYRPEEFSGGEARTIKNPKGMLKKRMAIGAHTDFGSLSFLHNRLGGLQVLPPGVDEWHRCPNMPSAASATRSQFSLAESYTPTFTDTPPGAQANLERWSQEFFTRPGDSTVLEPLSAFSPAIAEAVKRNGDKKLDTGGVTAREWLTRRNKNQRIKNRKVCFRPLEGHTLGRKHDADAYVLKRPET</sequence>
<comment type="caution">
    <text evidence="1">The sequence shown here is derived from an EMBL/GenBank/DDBJ whole genome shotgun (WGS) entry which is preliminary data.</text>
</comment>
<dbReference type="Proteomes" id="UP001465976">
    <property type="component" value="Unassembled WGS sequence"/>
</dbReference>
<reference evidence="1 2" key="1">
    <citation type="submission" date="2024-02" db="EMBL/GenBank/DDBJ databases">
        <title>A draft genome for the cacao thread blight pathogen Marasmius crinis-equi.</title>
        <authorList>
            <person name="Cohen S.P."/>
            <person name="Baruah I.K."/>
            <person name="Amoako-Attah I."/>
            <person name="Bukari Y."/>
            <person name="Meinhardt L.W."/>
            <person name="Bailey B.A."/>
        </authorList>
    </citation>
    <scope>NUCLEOTIDE SEQUENCE [LARGE SCALE GENOMIC DNA]</scope>
    <source>
        <strain evidence="1 2">GH-76</strain>
    </source>
</reference>
<dbReference type="Gene3D" id="2.60.120.330">
    <property type="entry name" value="B-lactam Antibiotic, Isopenicillin N Synthase, Chain"/>
    <property type="match status" value="1"/>
</dbReference>
<organism evidence="1 2">
    <name type="scientific">Marasmius crinis-equi</name>
    <dbReference type="NCBI Taxonomy" id="585013"/>
    <lineage>
        <taxon>Eukaryota</taxon>
        <taxon>Fungi</taxon>
        <taxon>Dikarya</taxon>
        <taxon>Basidiomycota</taxon>
        <taxon>Agaricomycotina</taxon>
        <taxon>Agaricomycetes</taxon>
        <taxon>Agaricomycetidae</taxon>
        <taxon>Agaricales</taxon>
        <taxon>Marasmiineae</taxon>
        <taxon>Marasmiaceae</taxon>
        <taxon>Marasmius</taxon>
    </lineage>
</organism>
<name>A0ABR3EKS5_9AGAR</name>
<evidence type="ECO:0008006" key="3">
    <source>
        <dbReference type="Google" id="ProtNLM"/>
    </source>
</evidence>
<accession>A0ABR3EKS5</accession>
<evidence type="ECO:0000313" key="1">
    <source>
        <dbReference type="EMBL" id="KAL0563482.1"/>
    </source>
</evidence>
<gene>
    <name evidence="1" type="ORF">V5O48_018585</name>
</gene>
<evidence type="ECO:0000313" key="2">
    <source>
        <dbReference type="Proteomes" id="UP001465976"/>
    </source>
</evidence>
<dbReference type="SUPFAM" id="SSF51197">
    <property type="entry name" value="Clavaminate synthase-like"/>
    <property type="match status" value="1"/>
</dbReference>
<dbReference type="InterPro" id="IPR027443">
    <property type="entry name" value="IPNS-like_sf"/>
</dbReference>